<proteinExistence type="predicted"/>
<dbReference type="EMBL" id="CP022022">
    <property type="protein sequence ID" value="ASF43284.1"/>
    <property type="molecule type" value="Genomic_DNA"/>
</dbReference>
<organism evidence="2 3">
    <name type="scientific">Capnocytophaga endodontalis</name>
    <dbReference type="NCBI Taxonomy" id="2708117"/>
    <lineage>
        <taxon>Bacteria</taxon>
        <taxon>Pseudomonadati</taxon>
        <taxon>Bacteroidota</taxon>
        <taxon>Flavobacteriia</taxon>
        <taxon>Flavobacteriales</taxon>
        <taxon>Flavobacteriaceae</taxon>
        <taxon>Capnocytophaga</taxon>
    </lineage>
</organism>
<accession>A0A1Z4BPQ5</accession>
<feature type="transmembrane region" description="Helical" evidence="1">
    <location>
        <begin position="34"/>
        <end position="55"/>
    </location>
</feature>
<evidence type="ECO:0000313" key="2">
    <source>
        <dbReference type="EMBL" id="ASF43284.1"/>
    </source>
</evidence>
<feature type="transmembrane region" description="Helical" evidence="1">
    <location>
        <begin position="76"/>
        <end position="98"/>
    </location>
</feature>
<sequence>MNTRRKLSLIALVLGEILLITAFLLLGTNLATNILILNIVVTSLVYALFFVDVLFPCIRLGKQQSIEVGSLGVRWFFTWIYAFAAIGVMLCANIFFSWFFVLQFVIQATLIFLLILGMIAVLSAADRVGEVPISENSIRSGVSEMKQVINNLKIQISTLPDLPENLVHQINSLNENLRYISPANTIEAREIENLFCQEANNMLIVICNYKYNTTTIENHLKKMEMLYQNRKSVYSI</sequence>
<keyword evidence="1" id="KW-0472">Membrane</keyword>
<reference evidence="3" key="1">
    <citation type="submission" date="2017-06" db="EMBL/GenBank/DDBJ databases">
        <title>Complete genome sequence of Capnocytophaga sp. KCOM 1579 (=ChDC OS43) isolated from a human refractory periapical abscess lesion.</title>
        <authorList>
            <person name="Kook J.-K."/>
            <person name="Park S.-N."/>
            <person name="Lim Y.K."/>
            <person name="Roh H."/>
        </authorList>
    </citation>
    <scope>NUCLEOTIDE SEQUENCE [LARGE SCALE GENOMIC DNA]</scope>
    <source>
        <strain evidence="3">ChDC OS43</strain>
    </source>
</reference>
<dbReference type="RefSeq" id="WP_088594299.1">
    <property type="nucleotide sequence ID" value="NZ_CP022022.1"/>
</dbReference>
<keyword evidence="3" id="KW-1185">Reference proteome</keyword>
<protein>
    <submittedName>
        <fullName evidence="2">Uncharacterized protein</fullName>
    </submittedName>
</protein>
<dbReference type="KEGG" id="capn:CBG49_09460"/>
<evidence type="ECO:0000313" key="3">
    <source>
        <dbReference type="Proteomes" id="UP000197007"/>
    </source>
</evidence>
<dbReference type="Proteomes" id="UP000197007">
    <property type="component" value="Chromosome"/>
</dbReference>
<feature type="transmembrane region" description="Helical" evidence="1">
    <location>
        <begin position="7"/>
        <end position="28"/>
    </location>
</feature>
<keyword evidence="1" id="KW-0812">Transmembrane</keyword>
<gene>
    <name evidence="2" type="ORF">CBG49_09460</name>
</gene>
<feature type="transmembrane region" description="Helical" evidence="1">
    <location>
        <begin position="104"/>
        <end position="125"/>
    </location>
</feature>
<name>A0A1Z4BPQ5_9FLAO</name>
<dbReference type="AlphaFoldDB" id="A0A1Z4BPQ5"/>
<evidence type="ECO:0000256" key="1">
    <source>
        <dbReference type="SAM" id="Phobius"/>
    </source>
</evidence>
<keyword evidence="1" id="KW-1133">Transmembrane helix</keyword>